<dbReference type="Gene3D" id="2.40.50.320">
    <property type="entry name" value="Copper binding periplasmic protein CusF"/>
    <property type="match status" value="2"/>
</dbReference>
<evidence type="ECO:0000259" key="4">
    <source>
        <dbReference type="Pfam" id="PF25869"/>
    </source>
</evidence>
<protein>
    <submittedName>
        <fullName evidence="8">Efflux RND transporter periplasmic adaptor subunit</fullName>
    </submittedName>
</protein>
<evidence type="ECO:0000256" key="2">
    <source>
        <dbReference type="ARBA" id="ARBA00022448"/>
    </source>
</evidence>
<feature type="domain" description="Heavy metal binding" evidence="3">
    <location>
        <begin position="44"/>
        <end position="70"/>
    </location>
</feature>
<dbReference type="InterPro" id="IPR051909">
    <property type="entry name" value="MFP_Cation_Efflux"/>
</dbReference>
<evidence type="ECO:0000259" key="6">
    <source>
        <dbReference type="Pfam" id="PF25954"/>
    </source>
</evidence>
<dbReference type="PANTHER" id="PTHR30097:SF15">
    <property type="entry name" value="CATION EFFLUX SYSTEM PROTEIN CUSB"/>
    <property type="match status" value="1"/>
</dbReference>
<evidence type="ECO:0000259" key="5">
    <source>
        <dbReference type="Pfam" id="PF25919"/>
    </source>
</evidence>
<gene>
    <name evidence="8" type="ORF">J5O05_17975</name>
</gene>
<dbReference type="Proteomes" id="UP000664904">
    <property type="component" value="Plasmid unnamed5"/>
</dbReference>
<evidence type="ECO:0000259" key="7">
    <source>
        <dbReference type="Pfam" id="PF25975"/>
    </source>
</evidence>
<organism evidence="8 9">
    <name type="scientific">Pseudoalteromonas xiamenensis</name>
    <dbReference type="NCBI Taxonomy" id="882626"/>
    <lineage>
        <taxon>Bacteria</taxon>
        <taxon>Pseudomonadati</taxon>
        <taxon>Pseudomonadota</taxon>
        <taxon>Gammaproteobacteria</taxon>
        <taxon>Alteromonadales</taxon>
        <taxon>Pseudoalteromonadaceae</taxon>
        <taxon>Pseudoalteromonas</taxon>
    </lineage>
</organism>
<dbReference type="Pfam" id="PF25975">
    <property type="entry name" value="CzcB_C"/>
    <property type="match status" value="1"/>
</dbReference>
<sequence length="563" mass="62734">MIRPITLISLILLGFGAGVLSTNLFSTGHETSKLMTDEEKKPLYWVAPMDSNYRRDSPGKSPMGMDLVPVYEEDDSLSVGTIKISPEVINNLGVRTIKVAKASLHDAIKTVGYVQYDEDSLLHIHPRVEGWIETLYVKAAGDPVQANTPLYTLYSPELVNAQEEFLIAINRNNQALINASKARLQALQLSPSFIEKLAVERKVKQSITFYTPQSGVIDGLQVREGFYVKPGTTLMSIGQLDTVWVEAEVFERDAAKIHLEQPVTMTLDYLPGRSWEGKVNYIYPTVEAKTRTLRVRLKFANPDLALKPNMFAAVQIHTSSTQQHLIVPKEAVIRTGSQDRVVLAKGDGRFKSVEVQLGLWGKTHVEILNGLVEGDEIVTSAQFLIDSESSKTSDFKRMEGSANALWIAGEIRQLDTENRVATIKHDAVPDWGWPEMTMDFNLDEGVDINQLAVGQSLHFEATKQQDGSLRVTGIHVMGMVEKTYPSAKVGGVINSIDIANRTLNISRDAIEKWDRPAATMDFLVADDIDMNTLSPNMPIQFRFEIRDDFVVVEITPQQSHSSH</sequence>
<dbReference type="Pfam" id="PF11604">
    <property type="entry name" value="CusF_Ec"/>
    <property type="match status" value="2"/>
</dbReference>
<dbReference type="GO" id="GO:0016020">
    <property type="term" value="C:membrane"/>
    <property type="evidence" value="ECO:0007669"/>
    <property type="project" value="InterPro"/>
</dbReference>
<dbReference type="Pfam" id="PF25869">
    <property type="entry name" value="3HB_CusB"/>
    <property type="match status" value="1"/>
</dbReference>
<feature type="domain" description="CusB-like three alpha-helical bundle" evidence="4">
    <location>
        <begin position="157"/>
        <end position="204"/>
    </location>
</feature>
<dbReference type="InterPro" id="IPR058791">
    <property type="entry name" value="3HB_CusB"/>
</dbReference>
<dbReference type="RefSeq" id="WP_208845009.1">
    <property type="nucleotide sequence ID" value="NZ_CP072135.1"/>
</dbReference>
<accession>A0A975DKJ8</accession>
<dbReference type="FunFam" id="2.40.30.170:FF:000010">
    <property type="entry name" value="Efflux RND transporter periplasmic adaptor subunit"/>
    <property type="match status" value="1"/>
</dbReference>
<feature type="domain" description="CusB-like beta-barrel" evidence="6">
    <location>
        <begin position="242"/>
        <end position="319"/>
    </location>
</feature>
<name>A0A975DKJ8_9GAMM</name>
<evidence type="ECO:0000259" key="3">
    <source>
        <dbReference type="Pfam" id="PF19335"/>
    </source>
</evidence>
<evidence type="ECO:0000313" key="8">
    <source>
        <dbReference type="EMBL" id="QTH73397.1"/>
    </source>
</evidence>
<dbReference type="Gene3D" id="2.40.420.20">
    <property type="match status" value="1"/>
</dbReference>
<dbReference type="GO" id="GO:0022857">
    <property type="term" value="F:transmembrane transporter activity"/>
    <property type="evidence" value="ECO:0007669"/>
    <property type="project" value="InterPro"/>
</dbReference>
<dbReference type="Pfam" id="PF25954">
    <property type="entry name" value="Beta-barrel_RND_2"/>
    <property type="match status" value="1"/>
</dbReference>
<dbReference type="GO" id="GO:0030288">
    <property type="term" value="C:outer membrane-bounded periplasmic space"/>
    <property type="evidence" value="ECO:0007669"/>
    <property type="project" value="TreeGrafter"/>
</dbReference>
<keyword evidence="2" id="KW-0813">Transport</keyword>
<evidence type="ECO:0000313" key="9">
    <source>
        <dbReference type="Proteomes" id="UP000664904"/>
    </source>
</evidence>
<dbReference type="InterPro" id="IPR021647">
    <property type="entry name" value="CusF_Ec"/>
</dbReference>
<geneLocation type="plasmid" evidence="8 9">
    <name>unnamed5</name>
</geneLocation>
<proteinExistence type="inferred from homology"/>
<dbReference type="InterPro" id="IPR042230">
    <property type="entry name" value="CusF_sf"/>
</dbReference>
<dbReference type="Pfam" id="PF25919">
    <property type="entry name" value="BSH_CusB"/>
    <property type="match status" value="1"/>
</dbReference>
<feature type="domain" description="CzcB-like C-terminal circularly permuted SH3-like" evidence="7">
    <location>
        <begin position="326"/>
        <end position="385"/>
    </location>
</feature>
<dbReference type="Gene3D" id="6.10.140.730">
    <property type="match status" value="1"/>
</dbReference>
<comment type="similarity">
    <text evidence="1">Belongs to the membrane fusion protein (MFP) (TC 8.A.1) family.</text>
</comment>
<dbReference type="Pfam" id="PF19335">
    <property type="entry name" value="HMBD"/>
    <property type="match status" value="1"/>
</dbReference>
<dbReference type="InterPro" id="IPR058790">
    <property type="entry name" value="BSH_CusB"/>
</dbReference>
<keyword evidence="8" id="KW-0614">Plasmid</keyword>
<dbReference type="InterPro" id="IPR058792">
    <property type="entry name" value="Beta-barrel_RND_2"/>
</dbReference>
<dbReference type="InterPro" id="IPR006143">
    <property type="entry name" value="RND_pump_MFP"/>
</dbReference>
<keyword evidence="9" id="KW-1185">Reference proteome</keyword>
<dbReference type="SUPFAM" id="SSF111369">
    <property type="entry name" value="HlyD-like secretion proteins"/>
    <property type="match status" value="1"/>
</dbReference>
<dbReference type="GO" id="GO:0015679">
    <property type="term" value="P:plasma membrane copper ion transport"/>
    <property type="evidence" value="ECO:0007669"/>
    <property type="project" value="TreeGrafter"/>
</dbReference>
<dbReference type="InterPro" id="IPR058649">
    <property type="entry name" value="CzcB_C"/>
</dbReference>
<dbReference type="PANTHER" id="PTHR30097">
    <property type="entry name" value="CATION EFFLUX SYSTEM PROTEIN CUSB"/>
    <property type="match status" value="1"/>
</dbReference>
<evidence type="ECO:0000256" key="1">
    <source>
        <dbReference type="ARBA" id="ARBA00009477"/>
    </source>
</evidence>
<feature type="domain" description="CusB-like barrel-sandwich hybrid" evidence="5">
    <location>
        <begin position="123"/>
        <end position="237"/>
    </location>
</feature>
<dbReference type="Gene3D" id="2.40.30.170">
    <property type="match status" value="1"/>
</dbReference>
<dbReference type="NCBIfam" id="TIGR01730">
    <property type="entry name" value="RND_mfp"/>
    <property type="match status" value="1"/>
</dbReference>
<dbReference type="InterPro" id="IPR045800">
    <property type="entry name" value="HMBD"/>
</dbReference>
<dbReference type="AlphaFoldDB" id="A0A975DKJ8"/>
<dbReference type="GO" id="GO:0046914">
    <property type="term" value="F:transition metal ion binding"/>
    <property type="evidence" value="ECO:0007669"/>
    <property type="project" value="TreeGrafter"/>
</dbReference>
<dbReference type="GO" id="GO:0060003">
    <property type="term" value="P:copper ion export"/>
    <property type="evidence" value="ECO:0007669"/>
    <property type="project" value="TreeGrafter"/>
</dbReference>
<reference evidence="8" key="1">
    <citation type="submission" date="2021-03" db="EMBL/GenBank/DDBJ databases">
        <title>Complete Genome of Pseudoalteromonas xiamenensis STKMTI.2, a new potential marine bacterium producing anti-Vibrio compounds.</title>
        <authorList>
            <person name="Handayani D.P."/>
            <person name="Isnansetyo A."/>
            <person name="Istiqomah I."/>
            <person name="Jumina J."/>
        </authorList>
    </citation>
    <scope>NUCLEOTIDE SEQUENCE</scope>
    <source>
        <strain evidence="8">STKMTI.2</strain>
        <plasmid evidence="8">unnamed5</plasmid>
    </source>
</reference>
<dbReference type="KEGG" id="pxi:J5O05_17975"/>
<dbReference type="EMBL" id="CP072135">
    <property type="protein sequence ID" value="QTH73397.1"/>
    <property type="molecule type" value="Genomic_DNA"/>
</dbReference>